<feature type="compositionally biased region" description="Basic and acidic residues" evidence="1">
    <location>
        <begin position="110"/>
        <end position="125"/>
    </location>
</feature>
<sequence length="184" mass="19971">MAKRFLKRNSDAHIASSPEAGKAPQCRSICRSSGSAGPQAPRSRKHRRTTVRPQGHPSDPTWCGLPHRETGTRRGTCSAGEGDPGARDTHWHRRGRGPEEGDGPLGEDSAEPRLAELVEGQRAERQNGPAHPPPNTKEEIWWGQPGTRPEVESAWLLGTVMGLWRWDALGGAAGRDLRRACGGT</sequence>
<name>A0AAV7NDQ4_PLEWA</name>
<dbReference type="EMBL" id="JANPWB010000012">
    <property type="protein sequence ID" value="KAJ1114186.1"/>
    <property type="molecule type" value="Genomic_DNA"/>
</dbReference>
<comment type="caution">
    <text evidence="2">The sequence shown here is derived from an EMBL/GenBank/DDBJ whole genome shotgun (WGS) entry which is preliminary data.</text>
</comment>
<dbReference type="Proteomes" id="UP001066276">
    <property type="component" value="Chromosome 8"/>
</dbReference>
<reference evidence="2" key="1">
    <citation type="journal article" date="2022" name="bioRxiv">
        <title>Sequencing and chromosome-scale assembly of the giantPleurodeles waltlgenome.</title>
        <authorList>
            <person name="Brown T."/>
            <person name="Elewa A."/>
            <person name="Iarovenko S."/>
            <person name="Subramanian E."/>
            <person name="Araus A.J."/>
            <person name="Petzold A."/>
            <person name="Susuki M."/>
            <person name="Suzuki K.-i.T."/>
            <person name="Hayashi T."/>
            <person name="Toyoda A."/>
            <person name="Oliveira C."/>
            <person name="Osipova E."/>
            <person name="Leigh N.D."/>
            <person name="Simon A."/>
            <person name="Yun M.H."/>
        </authorList>
    </citation>
    <scope>NUCLEOTIDE SEQUENCE</scope>
    <source>
        <strain evidence="2">20211129_DDA</strain>
        <tissue evidence="2">Liver</tissue>
    </source>
</reference>
<evidence type="ECO:0000256" key="1">
    <source>
        <dbReference type="SAM" id="MobiDB-lite"/>
    </source>
</evidence>
<organism evidence="2 3">
    <name type="scientific">Pleurodeles waltl</name>
    <name type="common">Iberian ribbed newt</name>
    <dbReference type="NCBI Taxonomy" id="8319"/>
    <lineage>
        <taxon>Eukaryota</taxon>
        <taxon>Metazoa</taxon>
        <taxon>Chordata</taxon>
        <taxon>Craniata</taxon>
        <taxon>Vertebrata</taxon>
        <taxon>Euteleostomi</taxon>
        <taxon>Amphibia</taxon>
        <taxon>Batrachia</taxon>
        <taxon>Caudata</taxon>
        <taxon>Salamandroidea</taxon>
        <taxon>Salamandridae</taxon>
        <taxon>Pleurodelinae</taxon>
        <taxon>Pleurodeles</taxon>
    </lineage>
</organism>
<evidence type="ECO:0000313" key="2">
    <source>
        <dbReference type="EMBL" id="KAJ1114186.1"/>
    </source>
</evidence>
<protein>
    <submittedName>
        <fullName evidence="2">Uncharacterized protein</fullName>
    </submittedName>
</protein>
<dbReference type="AlphaFoldDB" id="A0AAV7NDQ4"/>
<feature type="region of interest" description="Disordered" evidence="1">
    <location>
        <begin position="1"/>
        <end position="146"/>
    </location>
</feature>
<accession>A0AAV7NDQ4</accession>
<keyword evidence="3" id="KW-1185">Reference proteome</keyword>
<evidence type="ECO:0000313" key="3">
    <source>
        <dbReference type="Proteomes" id="UP001066276"/>
    </source>
</evidence>
<proteinExistence type="predicted"/>
<gene>
    <name evidence="2" type="ORF">NDU88_002425</name>
</gene>